<keyword evidence="2" id="KW-1185">Reference proteome</keyword>
<gene>
    <name evidence="1" type="primary">X975_00963</name>
    <name evidence="1" type="ORF">NPIL_657291</name>
</gene>
<dbReference type="Proteomes" id="UP000887013">
    <property type="component" value="Unassembled WGS sequence"/>
</dbReference>
<evidence type="ECO:0000313" key="1">
    <source>
        <dbReference type="EMBL" id="GFS43533.1"/>
    </source>
</evidence>
<organism evidence="1 2">
    <name type="scientific">Nephila pilipes</name>
    <name type="common">Giant wood spider</name>
    <name type="synonym">Nephila maculata</name>
    <dbReference type="NCBI Taxonomy" id="299642"/>
    <lineage>
        <taxon>Eukaryota</taxon>
        <taxon>Metazoa</taxon>
        <taxon>Ecdysozoa</taxon>
        <taxon>Arthropoda</taxon>
        <taxon>Chelicerata</taxon>
        <taxon>Arachnida</taxon>
        <taxon>Araneae</taxon>
        <taxon>Araneomorphae</taxon>
        <taxon>Entelegynae</taxon>
        <taxon>Araneoidea</taxon>
        <taxon>Nephilidae</taxon>
        <taxon>Nephila</taxon>
    </lineage>
</organism>
<dbReference type="PANTHER" id="PTHR47331">
    <property type="entry name" value="PHD-TYPE DOMAIN-CONTAINING PROTEIN"/>
    <property type="match status" value="1"/>
</dbReference>
<dbReference type="AlphaFoldDB" id="A0A8X6MDD2"/>
<name>A0A8X6MDD2_NEPPI</name>
<sequence>MKQKYWIVGAKTAILREVRRCVTCDRFSSEFSQKTMAALPAARVNLGRAFLKGGMDFAGPFLITLRSGRGVKAIKMHVCIFACFKTKAIHLELESDLSTQTSIAH</sequence>
<dbReference type="OrthoDB" id="6436818at2759"/>
<evidence type="ECO:0000313" key="2">
    <source>
        <dbReference type="Proteomes" id="UP000887013"/>
    </source>
</evidence>
<protein>
    <submittedName>
        <fullName evidence="1">Uncharacterized protein</fullName>
    </submittedName>
</protein>
<dbReference type="EMBL" id="BMAW01090198">
    <property type="protein sequence ID" value="GFS43533.1"/>
    <property type="molecule type" value="Genomic_DNA"/>
</dbReference>
<accession>A0A8X6MDD2</accession>
<reference evidence="1" key="1">
    <citation type="submission" date="2020-08" db="EMBL/GenBank/DDBJ databases">
        <title>Multicomponent nature underlies the extraordinary mechanical properties of spider dragline silk.</title>
        <authorList>
            <person name="Kono N."/>
            <person name="Nakamura H."/>
            <person name="Mori M."/>
            <person name="Yoshida Y."/>
            <person name="Ohtoshi R."/>
            <person name="Malay A.D."/>
            <person name="Moran D.A.P."/>
            <person name="Tomita M."/>
            <person name="Numata K."/>
            <person name="Arakawa K."/>
        </authorList>
    </citation>
    <scope>NUCLEOTIDE SEQUENCE</scope>
</reference>
<proteinExistence type="predicted"/>
<comment type="caution">
    <text evidence="1">The sequence shown here is derived from an EMBL/GenBank/DDBJ whole genome shotgun (WGS) entry which is preliminary data.</text>
</comment>